<evidence type="ECO:0000313" key="2">
    <source>
        <dbReference type="EMBL" id="MDR9893927.1"/>
    </source>
</evidence>
<dbReference type="EMBL" id="JAALHA020000001">
    <property type="protein sequence ID" value="MDR9893927.1"/>
    <property type="molecule type" value="Genomic_DNA"/>
</dbReference>
<dbReference type="InterPro" id="IPR007235">
    <property type="entry name" value="Glyco_trans_28_C"/>
</dbReference>
<keyword evidence="2" id="KW-0808">Transferase</keyword>
<sequence length="160" mass="18004">MITVTLGTIPFPFDRAINWLSVLLEVGIISENVFVQHGITDVSSLAKYSLVTTTPIVETSTLMKQIENSNLVISHAGQGLTKILASQGACFILLPRLSRYKEHIDDHQLFFAKEVEKLGIPYCLSLENLQEAILHPPPPFQRRLFEEPKLVNHLLKVYPV</sequence>
<name>A0AAP5M7P0_9CYAN</name>
<proteinExistence type="predicted"/>
<evidence type="ECO:0000313" key="3">
    <source>
        <dbReference type="Proteomes" id="UP000667802"/>
    </source>
</evidence>
<dbReference type="GO" id="GO:0016758">
    <property type="term" value="F:hexosyltransferase activity"/>
    <property type="evidence" value="ECO:0007669"/>
    <property type="project" value="InterPro"/>
</dbReference>
<keyword evidence="3" id="KW-1185">Reference proteome</keyword>
<gene>
    <name evidence="2" type="ORF">G7B40_004975</name>
</gene>
<protein>
    <submittedName>
        <fullName evidence="2">Glycosyl transferase</fullName>
    </submittedName>
</protein>
<dbReference type="RefSeq" id="WP_208341245.1">
    <property type="nucleotide sequence ID" value="NZ_CAWQFN010000835.1"/>
</dbReference>
<dbReference type="Gene3D" id="3.40.50.2000">
    <property type="entry name" value="Glycogen Phosphorylase B"/>
    <property type="match status" value="1"/>
</dbReference>
<accession>A0AAP5M7P0</accession>
<reference evidence="3" key="1">
    <citation type="journal article" date="2021" name="Science">
        <title>Hunting the eagle killer: A cyanobacterial neurotoxin causes vacuolar myelinopathy.</title>
        <authorList>
            <person name="Breinlinger S."/>
            <person name="Phillips T.J."/>
            <person name="Haram B.N."/>
            <person name="Mares J."/>
            <person name="Martinez Yerena J.A."/>
            <person name="Hrouzek P."/>
            <person name="Sobotka R."/>
            <person name="Henderson W.M."/>
            <person name="Schmieder P."/>
            <person name="Williams S.M."/>
            <person name="Lauderdale J.D."/>
            <person name="Wilde H.D."/>
            <person name="Gerrin W."/>
            <person name="Kust A."/>
            <person name="Washington J.W."/>
            <person name="Wagner C."/>
            <person name="Geier B."/>
            <person name="Liebeke M."/>
            <person name="Enke H."/>
            <person name="Niedermeyer T.H.J."/>
            <person name="Wilde S.B."/>
        </authorList>
    </citation>
    <scope>NUCLEOTIDE SEQUENCE [LARGE SCALE GENOMIC DNA]</scope>
    <source>
        <strain evidence="3">Thurmond2011</strain>
    </source>
</reference>
<feature type="domain" description="Glycosyl transferase family 28 C-terminal" evidence="1">
    <location>
        <begin position="1"/>
        <end position="135"/>
    </location>
</feature>
<comment type="caution">
    <text evidence="2">The sequence shown here is derived from an EMBL/GenBank/DDBJ whole genome shotgun (WGS) entry which is preliminary data.</text>
</comment>
<dbReference type="Proteomes" id="UP000667802">
    <property type="component" value="Unassembled WGS sequence"/>
</dbReference>
<dbReference type="AlphaFoldDB" id="A0AAP5M7P0"/>
<evidence type="ECO:0000259" key="1">
    <source>
        <dbReference type="Pfam" id="PF04101"/>
    </source>
</evidence>
<organism evidence="2 3">
    <name type="scientific">Aetokthonos hydrillicola Thurmond2011</name>
    <dbReference type="NCBI Taxonomy" id="2712845"/>
    <lineage>
        <taxon>Bacteria</taxon>
        <taxon>Bacillati</taxon>
        <taxon>Cyanobacteriota</taxon>
        <taxon>Cyanophyceae</taxon>
        <taxon>Nostocales</taxon>
        <taxon>Hapalosiphonaceae</taxon>
        <taxon>Aetokthonos</taxon>
    </lineage>
</organism>
<dbReference type="Pfam" id="PF04101">
    <property type="entry name" value="Glyco_tran_28_C"/>
    <property type="match status" value="1"/>
</dbReference>